<dbReference type="PANTHER" id="PTHR14136">
    <property type="entry name" value="BTB_POZ DOMAIN-CONTAINING PROTEIN KCTD9"/>
    <property type="match status" value="1"/>
</dbReference>
<evidence type="ECO:0000313" key="3">
    <source>
        <dbReference type="Proteomes" id="UP001224739"/>
    </source>
</evidence>
<name>A0AAW7CRR3_9GAMM</name>
<comment type="caution">
    <text evidence="2">The sequence shown here is derived from an EMBL/GenBank/DDBJ whole genome shotgun (WGS) entry which is preliminary data.</text>
</comment>
<dbReference type="PANTHER" id="PTHR14136:SF17">
    <property type="entry name" value="BTB_POZ DOMAIN-CONTAINING PROTEIN KCTD9"/>
    <property type="match status" value="1"/>
</dbReference>
<feature type="domain" description="E3 ubiquitin-protein ligase SopA-like catalytic" evidence="1">
    <location>
        <begin position="509"/>
        <end position="659"/>
    </location>
</feature>
<dbReference type="GeneID" id="83612353"/>
<dbReference type="Proteomes" id="UP001224739">
    <property type="component" value="Unassembled WGS sequence"/>
</dbReference>
<reference evidence="2" key="1">
    <citation type="submission" date="2023-06" db="EMBL/GenBank/DDBJ databases">
        <title>Acute promotion of culturable opportunistic pathogens and persistent increase of antibiotic resistance following antibiotic exposure in mouse gut microbiota.</title>
        <authorList>
            <person name="Li L."/>
            <person name="Wang B."/>
            <person name="Sun Y."/>
            <person name="Wang M."/>
            <person name="Xu H."/>
        </authorList>
    </citation>
    <scope>NUCLEOTIDE SEQUENCE</scope>
    <source>
        <strain evidence="2">EPA10_1</strain>
    </source>
</reference>
<protein>
    <submittedName>
        <fullName evidence="2">Pentapeptide repeat-containing protein</fullName>
    </submittedName>
</protein>
<dbReference type="Pfam" id="PF13979">
    <property type="entry name" value="SopA_C"/>
    <property type="match status" value="1"/>
</dbReference>
<evidence type="ECO:0000313" key="2">
    <source>
        <dbReference type="EMBL" id="MDL5354715.1"/>
    </source>
</evidence>
<dbReference type="RefSeq" id="WP_286039007.1">
    <property type="nucleotide sequence ID" value="NZ_JASVWL010000004.1"/>
</dbReference>
<dbReference type="GO" id="GO:0004842">
    <property type="term" value="F:ubiquitin-protein transferase activity"/>
    <property type="evidence" value="ECO:0007669"/>
    <property type="project" value="InterPro"/>
</dbReference>
<dbReference type="InterPro" id="IPR025725">
    <property type="entry name" value="SopA-like_cat"/>
</dbReference>
<sequence>MNNIYLYLKAHVMRSSVAAVEFAKRNPSLSNIQFAEKILIIKSTSEKLKLEKCSGNKIFQHEKLTKYISLSNEIKKIRNDYTNKKRGVIRLTGSSTPFKRPYDFSNENLIGVDLKNKDLRKANFISSYSIDENRENKGVDFSGSNLKGVDLTQTKLNGSIFINCDLTGAKVYLSDANYSNAKLDDAEIKFSDEFLFLALIDGSLSNYTLFNTINSIDDKYYKIKISLMKKITIMMNSIIKQNDRNIKSINNLLIIDLIIDNVLSKEYYLDDEKIYELTKYLFRVKYRNDHFYSNLFQNGFFKRNLSFYLDVVSELYKDGRSHYRMTRNCGDFMITNNNEFIELMVLSLHHENNDIQEKARRLYKKYLDLKTVKPFVEKEDFGNGNHEVDWSEKDYNNYILLSDNKYYSNKRNVIIISHENLINMLFSHDTEHEIRWNNFFLYIDNENQAMERINYYDLFNNDFKIFKNNYNKNINKVMCNKILPMLKLDNFYNQFYSAFIGNAIIPEQKLVSIENQQKLADIFKMFLVFSNENIKHASLKEEHYHELCQSLEIESLNNEEKAKYLLSLATLFVKYSSNAVFGTESESPEILRSYAYALLSKASELNVDLMNDCFNNWGNRLLGLDKAFTCTDILFSTMNYYMKENFNNIYNVIMPSHWR</sequence>
<dbReference type="Pfam" id="PF00805">
    <property type="entry name" value="Pentapeptide"/>
    <property type="match status" value="1"/>
</dbReference>
<dbReference type="Gene3D" id="1.25.40.300">
    <property type="entry name" value="Putative secreted effector protein"/>
    <property type="match status" value="1"/>
</dbReference>
<dbReference type="InterPro" id="IPR038270">
    <property type="entry name" value="SopA-like_catalytic_sf"/>
</dbReference>
<accession>A0AAW7CRR3</accession>
<dbReference type="Gene3D" id="2.160.20.80">
    <property type="entry name" value="E3 ubiquitin-protein ligase SopA"/>
    <property type="match status" value="1"/>
</dbReference>
<dbReference type="InterPro" id="IPR001646">
    <property type="entry name" value="5peptide_repeat"/>
</dbReference>
<organism evidence="2 3">
    <name type="scientific">Proteus faecis</name>
    <dbReference type="NCBI Taxonomy" id="2050967"/>
    <lineage>
        <taxon>Bacteria</taxon>
        <taxon>Pseudomonadati</taxon>
        <taxon>Pseudomonadota</taxon>
        <taxon>Gammaproteobacteria</taxon>
        <taxon>Enterobacterales</taxon>
        <taxon>Morganellaceae</taxon>
        <taxon>Proteus</taxon>
    </lineage>
</organism>
<dbReference type="EMBL" id="JASVWL010000004">
    <property type="protein sequence ID" value="MDL5354715.1"/>
    <property type="molecule type" value="Genomic_DNA"/>
</dbReference>
<dbReference type="Gene3D" id="1.10.4140.10">
    <property type="entry name" value="effector protein (NleL)"/>
    <property type="match status" value="1"/>
</dbReference>
<dbReference type="AlphaFoldDB" id="A0AAW7CRR3"/>
<dbReference type="Gene3D" id="3.40.1850.10">
    <property type="entry name" value="HECT-like ubiquitin ligase"/>
    <property type="match status" value="1"/>
</dbReference>
<dbReference type="SUPFAM" id="SSF141571">
    <property type="entry name" value="Pentapeptide repeat-like"/>
    <property type="match status" value="1"/>
</dbReference>
<dbReference type="GO" id="GO:0016567">
    <property type="term" value="P:protein ubiquitination"/>
    <property type="evidence" value="ECO:0007669"/>
    <property type="project" value="InterPro"/>
</dbReference>
<gene>
    <name evidence="2" type="ORF">QSH02_07675</name>
</gene>
<dbReference type="InterPro" id="IPR051082">
    <property type="entry name" value="Pentapeptide-BTB/POZ_domain"/>
</dbReference>
<evidence type="ECO:0000259" key="1">
    <source>
        <dbReference type="Pfam" id="PF13979"/>
    </source>
</evidence>
<proteinExistence type="predicted"/>